<evidence type="ECO:0000259" key="6">
    <source>
        <dbReference type="PROSITE" id="PS50929"/>
    </source>
</evidence>
<sequence length="383" mass="41718">MISRFIQLASGYWQGKSRTVAWVLSTGFLICLVVNTFMALAINRWSKGFFDSLSSHASEEIIQSIDRLAILAICTGLASIATTQCRMRLQLGWRLWLTATLLERWLQNGNLRACAISPAIDNPEARIADDGRIAVELLVDLAGGMINIVLVSAAFIFVLWKVGGSYELYGIVVPGYLVLAVVAYSMLTSFGMWILGRPLVASVEEKAAAEGDFRYALTRARHEFEEAAIIESQESRRALDTYLKHPVKDASALAAKPQVASGKSDSLANPFDHFLVRLAVSWGLVIQGQTKVVFLTHANNLLAPIVPLMLGAPKFLAGDMSLGDLMQAAAAFLQVQLSLNWLADNALSIANWSASARRVGALDMAIDAQEVDDALRIPEPVEV</sequence>
<evidence type="ECO:0000256" key="4">
    <source>
        <dbReference type="ARBA" id="ARBA00023136"/>
    </source>
</evidence>
<evidence type="ECO:0000256" key="3">
    <source>
        <dbReference type="ARBA" id="ARBA00022989"/>
    </source>
</evidence>
<dbReference type="InterPro" id="IPR036640">
    <property type="entry name" value="ABC1_TM_sf"/>
</dbReference>
<accession>A0AA48RBM9</accession>
<dbReference type="InterPro" id="IPR011527">
    <property type="entry name" value="ABC1_TM_dom"/>
</dbReference>
<dbReference type="SUPFAM" id="SSF90123">
    <property type="entry name" value="ABC transporter transmembrane region"/>
    <property type="match status" value="1"/>
</dbReference>
<keyword evidence="3 5" id="KW-1133">Transmembrane helix</keyword>
<dbReference type="Pfam" id="PF06472">
    <property type="entry name" value="ABC_membrane_2"/>
    <property type="match status" value="1"/>
</dbReference>
<dbReference type="PROSITE" id="PS50929">
    <property type="entry name" value="ABC_TM1F"/>
    <property type="match status" value="1"/>
</dbReference>
<protein>
    <recommendedName>
        <fullName evidence="6">ABC transmembrane type-1 domain-containing protein</fullName>
    </recommendedName>
</protein>
<feature type="domain" description="ABC transmembrane type-1" evidence="6">
    <location>
        <begin position="29"/>
        <end position="351"/>
    </location>
</feature>
<name>A0AA48RBM9_9ZZZZ</name>
<reference evidence="7" key="1">
    <citation type="submission" date="2023-07" db="EMBL/GenBank/DDBJ databases">
        <authorList>
            <person name="Pelsma A.J. K."/>
        </authorList>
    </citation>
    <scope>NUCLEOTIDE SEQUENCE</scope>
</reference>
<gene>
    <name evidence="7" type="ORF">AMST5_00229</name>
</gene>
<dbReference type="AlphaFoldDB" id="A0AA48RBM9"/>
<dbReference type="PANTHER" id="PTHR11384">
    <property type="entry name" value="ATP-BINDING CASSETTE, SUB-FAMILY D MEMBER"/>
    <property type="match status" value="1"/>
</dbReference>
<feature type="transmembrane region" description="Helical" evidence="5">
    <location>
        <begin position="166"/>
        <end position="187"/>
    </location>
</feature>
<dbReference type="PANTHER" id="PTHR11384:SF59">
    <property type="entry name" value="LYSOSOMAL COBALAMIN TRANSPORTER ABCD4"/>
    <property type="match status" value="1"/>
</dbReference>
<evidence type="ECO:0000313" key="7">
    <source>
        <dbReference type="EMBL" id="CAJ0850158.1"/>
    </source>
</evidence>
<dbReference type="InterPro" id="IPR050835">
    <property type="entry name" value="ABC_transporter_sub-D"/>
</dbReference>
<evidence type="ECO:0000256" key="5">
    <source>
        <dbReference type="SAM" id="Phobius"/>
    </source>
</evidence>
<dbReference type="GO" id="GO:0005886">
    <property type="term" value="C:plasma membrane"/>
    <property type="evidence" value="ECO:0007669"/>
    <property type="project" value="TreeGrafter"/>
</dbReference>
<keyword evidence="1" id="KW-0813">Transport</keyword>
<dbReference type="GO" id="GO:0140359">
    <property type="term" value="F:ABC-type transporter activity"/>
    <property type="evidence" value="ECO:0007669"/>
    <property type="project" value="InterPro"/>
</dbReference>
<proteinExistence type="predicted"/>
<dbReference type="Gene3D" id="1.20.1560.10">
    <property type="entry name" value="ABC transporter type 1, transmembrane domain"/>
    <property type="match status" value="1"/>
</dbReference>
<evidence type="ECO:0000256" key="2">
    <source>
        <dbReference type="ARBA" id="ARBA00022692"/>
    </source>
</evidence>
<feature type="transmembrane region" description="Helical" evidence="5">
    <location>
        <begin position="137"/>
        <end position="160"/>
    </location>
</feature>
<dbReference type="EMBL" id="OY288114">
    <property type="protein sequence ID" value="CAJ0850158.1"/>
    <property type="molecule type" value="Genomic_DNA"/>
</dbReference>
<evidence type="ECO:0000256" key="1">
    <source>
        <dbReference type="ARBA" id="ARBA00022448"/>
    </source>
</evidence>
<keyword evidence="4 5" id="KW-0472">Membrane</keyword>
<organism evidence="7">
    <name type="scientific">freshwater sediment metagenome</name>
    <dbReference type="NCBI Taxonomy" id="556182"/>
    <lineage>
        <taxon>unclassified sequences</taxon>
        <taxon>metagenomes</taxon>
        <taxon>ecological metagenomes</taxon>
    </lineage>
</organism>
<keyword evidence="2 5" id="KW-0812">Transmembrane</keyword>
<feature type="transmembrane region" description="Helical" evidence="5">
    <location>
        <begin position="20"/>
        <end position="41"/>
    </location>
</feature>
<dbReference type="GO" id="GO:0005524">
    <property type="term" value="F:ATP binding"/>
    <property type="evidence" value="ECO:0007669"/>
    <property type="project" value="InterPro"/>
</dbReference>